<dbReference type="GO" id="GO:0046033">
    <property type="term" value="P:AMP metabolic process"/>
    <property type="evidence" value="ECO:0007669"/>
    <property type="project" value="UniProtKB-UniRule"/>
</dbReference>
<dbReference type="NCBIfam" id="TIGR01351">
    <property type="entry name" value="adk"/>
    <property type="match status" value="1"/>
</dbReference>
<keyword evidence="5 7" id="KW-0496">Mitochondrion</keyword>
<feature type="binding site" evidence="7">
    <location>
        <position position="43"/>
    </location>
    <ligand>
        <name>AMP</name>
        <dbReference type="ChEBI" id="CHEBI:456215"/>
    </ligand>
</feature>
<dbReference type="InterPro" id="IPR000850">
    <property type="entry name" value="Adenylat/UMP-CMP_kin"/>
</dbReference>
<keyword evidence="3 7" id="KW-0547">Nucleotide-binding</keyword>
<dbReference type="EMBL" id="LYUB02000003">
    <property type="protein sequence ID" value="OVF10025.1"/>
    <property type="molecule type" value="Genomic_DNA"/>
</dbReference>
<feature type="binding site" evidence="7">
    <location>
        <begin position="95"/>
        <end position="98"/>
    </location>
    <ligand>
        <name>AMP</name>
        <dbReference type="ChEBI" id="CHEBI:456215"/>
    </ligand>
</feature>
<comment type="similarity">
    <text evidence="7">Belongs to the adenylate kinase family. AK3 subfamily.</text>
</comment>
<sequence length="229" mass="25448">MSLSRPIRMLLLGAPGSGKGTQTSRLLRAFPNIKPLSSGDTLRSEIASGSPIGSEASQYIDRGELVPDKTMADLITTQLKSRHWLNPSASWLLDGFPRTRGQAETISPLLRESNANLNLVVELDVDPSVILRRIEARWVHAASGRVYNLDYNPPKKPFVDDFTGESLVKRSDDTAEVFQKRLDVYEKEIVPLREFYQQQGVLHTVSGDTSDEIFPKLKKIVEEVGNASS</sequence>
<keyword evidence="2 7" id="KW-0808">Transferase</keyword>
<feature type="binding site" evidence="7">
    <location>
        <position position="170"/>
    </location>
    <ligand>
        <name>AMP</name>
        <dbReference type="ChEBI" id="CHEBI:456215"/>
    </ligand>
</feature>
<feature type="region of interest" description="NMPbind" evidence="7">
    <location>
        <begin position="37"/>
        <end position="66"/>
    </location>
</feature>
<feature type="domain" description="Adenylate kinase active site lid" evidence="8">
    <location>
        <begin position="137"/>
        <end position="172"/>
    </location>
</feature>
<dbReference type="GO" id="GO:0046041">
    <property type="term" value="P:ITP metabolic process"/>
    <property type="evidence" value="ECO:0007669"/>
    <property type="project" value="UniProtKB-UniRule"/>
</dbReference>
<feature type="binding site" evidence="7">
    <location>
        <begin position="64"/>
        <end position="66"/>
    </location>
    <ligand>
        <name>AMP</name>
        <dbReference type="ChEBI" id="CHEBI:456215"/>
    </ligand>
</feature>
<feature type="binding site" evidence="7">
    <location>
        <begin position="146"/>
        <end position="147"/>
    </location>
    <ligand>
        <name>GTP</name>
        <dbReference type="ChEBI" id="CHEBI:37565"/>
    </ligand>
</feature>
<dbReference type="InterPro" id="IPR033690">
    <property type="entry name" value="Adenylat_kinase_CS"/>
</dbReference>
<evidence type="ECO:0000313" key="10">
    <source>
        <dbReference type="Proteomes" id="UP000195602"/>
    </source>
</evidence>
<dbReference type="GO" id="GO:0005759">
    <property type="term" value="C:mitochondrial matrix"/>
    <property type="evidence" value="ECO:0007669"/>
    <property type="project" value="UniProtKB-SubCell"/>
</dbReference>
<evidence type="ECO:0000313" key="9">
    <source>
        <dbReference type="EMBL" id="OVF10025.1"/>
    </source>
</evidence>
<dbReference type="KEGG" id="clus:A9F13_03g01584"/>
<dbReference type="InterPro" id="IPR027417">
    <property type="entry name" value="P-loop_NTPase"/>
</dbReference>
<protein>
    <recommendedName>
        <fullName evidence="7">GTP:AMP phosphotransferase, mitochondrial</fullName>
        <ecNumber evidence="7">2.7.4.10</ecNumber>
    </recommendedName>
    <alternativeName>
        <fullName evidence="7">Adenylate kinase 3</fullName>
        <shortName evidence="7">AK 3</shortName>
    </alternativeName>
</protein>
<reference evidence="9 10" key="1">
    <citation type="submission" date="2017-04" db="EMBL/GenBank/DDBJ databases">
        <title>Draft genome of the yeast Clavispora lusitaniae type strain CBS 6936.</title>
        <authorList>
            <person name="Durrens P."/>
            <person name="Klopp C."/>
            <person name="Biteau N."/>
            <person name="Fitton-Ouhabi V."/>
            <person name="Dementhon K."/>
            <person name="Accoceberry I."/>
            <person name="Sherman D.J."/>
            <person name="Noel T."/>
        </authorList>
    </citation>
    <scope>NUCLEOTIDE SEQUENCE [LARGE SCALE GENOMIC DNA]</scope>
    <source>
        <strain evidence="9 10">CBS 6936</strain>
    </source>
</reference>
<dbReference type="GO" id="GO:0006172">
    <property type="term" value="P:ADP biosynthetic process"/>
    <property type="evidence" value="ECO:0007669"/>
    <property type="project" value="UniProtKB-UniRule"/>
</dbReference>
<dbReference type="InterPro" id="IPR006259">
    <property type="entry name" value="Adenyl_kin_sub"/>
</dbReference>
<dbReference type="InterPro" id="IPR028586">
    <property type="entry name" value="AK3/Ak4_mitochondrial"/>
</dbReference>
<keyword evidence="6 7" id="KW-0342">GTP-binding</keyword>
<feature type="region of interest" description="LID" evidence="7">
    <location>
        <begin position="136"/>
        <end position="173"/>
    </location>
</feature>
<dbReference type="PRINTS" id="PR00094">
    <property type="entry name" value="ADENYLTKNASE"/>
</dbReference>
<evidence type="ECO:0000256" key="1">
    <source>
        <dbReference type="ARBA" id="ARBA00004305"/>
    </source>
</evidence>
<dbReference type="GO" id="GO:0004017">
    <property type="term" value="F:AMP kinase activity"/>
    <property type="evidence" value="ECO:0007669"/>
    <property type="project" value="InterPro"/>
</dbReference>
<comment type="domain">
    <text evidence="7">Consists of three domains, a large central CORE domain and two small peripheral domains, NMPbind and LID, which undergo movements during catalysis. The LID domain closes over the site of phosphoryl transfer upon GTP binding. Assembling and dissambling the active center during each catalytic cycle provides an effective means to prevent GTP hydrolysis.</text>
</comment>
<dbReference type="Pfam" id="PF00406">
    <property type="entry name" value="ADK"/>
    <property type="match status" value="1"/>
</dbReference>
<evidence type="ECO:0000256" key="4">
    <source>
        <dbReference type="ARBA" id="ARBA00022777"/>
    </source>
</evidence>
<comment type="subcellular location">
    <subcellularLocation>
        <location evidence="1 7">Mitochondrion matrix</location>
    </subcellularLocation>
</comment>
<feature type="binding site" evidence="7">
    <location>
        <position position="210"/>
    </location>
    <ligand>
        <name>GTP</name>
        <dbReference type="ChEBI" id="CHEBI:37565"/>
    </ligand>
</feature>
<dbReference type="GO" id="GO:0005524">
    <property type="term" value="F:ATP binding"/>
    <property type="evidence" value="ECO:0007669"/>
    <property type="project" value="InterPro"/>
</dbReference>
<dbReference type="Pfam" id="PF05191">
    <property type="entry name" value="ADK_lid"/>
    <property type="match status" value="1"/>
</dbReference>
<accession>A0AA91T3J6</accession>
<evidence type="ECO:0000256" key="5">
    <source>
        <dbReference type="ARBA" id="ARBA00023128"/>
    </source>
</evidence>
<comment type="function">
    <text evidence="7">Involved in maintaining the homeostasis of cellular nucleotides by catalyzing the interconversion of nucleoside phosphates. Has GTP:AMP phosphotransferase and ITP:AMP phosphotransferase activities.</text>
</comment>
<evidence type="ECO:0000256" key="6">
    <source>
        <dbReference type="ARBA" id="ARBA00023134"/>
    </source>
</evidence>
<dbReference type="GO" id="GO:0046899">
    <property type="term" value="F:nucleoside triphosphate adenylate kinase activity"/>
    <property type="evidence" value="ECO:0007669"/>
    <property type="project" value="UniProtKB-UniRule"/>
</dbReference>
<dbReference type="SUPFAM" id="SSF57774">
    <property type="entry name" value="Microbial and mitochondrial ADK, insert 'zinc finger' domain"/>
    <property type="match status" value="1"/>
</dbReference>
<dbReference type="EC" id="2.7.4.10" evidence="7"/>
<dbReference type="GO" id="GO:0046039">
    <property type="term" value="P:GTP metabolic process"/>
    <property type="evidence" value="ECO:0007669"/>
    <property type="project" value="UniProtKB-UniRule"/>
</dbReference>
<feature type="binding site" evidence="7">
    <location>
        <position position="181"/>
    </location>
    <ligand>
        <name>AMP</name>
        <dbReference type="ChEBI" id="CHEBI:456215"/>
    </ligand>
</feature>
<dbReference type="HAMAP" id="MF_00235">
    <property type="entry name" value="Adenylate_kinase_Adk"/>
    <property type="match status" value="1"/>
</dbReference>
<evidence type="ECO:0000259" key="8">
    <source>
        <dbReference type="Pfam" id="PF05191"/>
    </source>
</evidence>
<comment type="caution">
    <text evidence="9">The sequence shown here is derived from an EMBL/GenBank/DDBJ whole genome shotgun (WGS) entry which is preliminary data.</text>
</comment>
<feature type="binding site" evidence="7">
    <location>
        <begin position="16"/>
        <end position="21"/>
    </location>
    <ligand>
        <name>GTP</name>
        <dbReference type="ChEBI" id="CHEBI:37565"/>
    </ligand>
</feature>
<dbReference type="PANTHER" id="PTHR23359">
    <property type="entry name" value="NUCLEOTIDE KINASE"/>
    <property type="match status" value="1"/>
</dbReference>
<dbReference type="HAMAP" id="MF_03169">
    <property type="entry name" value="Adenylate_kinase_AK3"/>
    <property type="match status" value="1"/>
</dbReference>
<dbReference type="InterPro" id="IPR036193">
    <property type="entry name" value="ADK_active_lid_dom_sf"/>
</dbReference>
<dbReference type="CDD" id="cd01428">
    <property type="entry name" value="ADK"/>
    <property type="match status" value="1"/>
</dbReference>
<dbReference type="Gene3D" id="3.40.50.300">
    <property type="entry name" value="P-loop containing nucleotide triphosphate hydrolases"/>
    <property type="match status" value="1"/>
</dbReference>
<feature type="binding site" evidence="7">
    <location>
        <position position="137"/>
    </location>
    <ligand>
        <name>GTP</name>
        <dbReference type="ChEBI" id="CHEBI:37565"/>
    </ligand>
</feature>
<dbReference type="InterPro" id="IPR007862">
    <property type="entry name" value="Adenylate_kinase_lid-dom"/>
</dbReference>
<name>A0AA91T3J6_CLALS</name>
<dbReference type="PROSITE" id="PS00113">
    <property type="entry name" value="ADENYLATE_KINASE"/>
    <property type="match status" value="1"/>
</dbReference>
<dbReference type="Proteomes" id="UP000195602">
    <property type="component" value="Unassembled WGS sequence"/>
</dbReference>
<dbReference type="FunFam" id="3.40.50.300:FF:000106">
    <property type="entry name" value="Adenylate kinase mitochondrial"/>
    <property type="match status" value="1"/>
</dbReference>
<evidence type="ECO:0000256" key="3">
    <source>
        <dbReference type="ARBA" id="ARBA00022741"/>
    </source>
</evidence>
<dbReference type="GO" id="GO:0005525">
    <property type="term" value="F:GTP binding"/>
    <property type="evidence" value="ECO:0007669"/>
    <property type="project" value="UniProtKB-KW"/>
</dbReference>
<proteinExistence type="inferred from homology"/>
<comment type="subunit">
    <text evidence="7">Monomer.</text>
</comment>
<feature type="binding site" evidence="7">
    <location>
        <position position="102"/>
    </location>
    <ligand>
        <name>AMP</name>
        <dbReference type="ChEBI" id="CHEBI:456215"/>
    </ligand>
</feature>
<dbReference type="AlphaFoldDB" id="A0AA91T3J6"/>
<feature type="binding site" evidence="7">
    <location>
        <position position="38"/>
    </location>
    <ligand>
        <name>AMP</name>
        <dbReference type="ChEBI" id="CHEBI:456215"/>
    </ligand>
</feature>
<keyword evidence="4 7" id="KW-0418">Kinase</keyword>
<evidence type="ECO:0000256" key="7">
    <source>
        <dbReference type="HAMAP-Rule" id="MF_03169"/>
    </source>
</evidence>
<evidence type="ECO:0000256" key="2">
    <source>
        <dbReference type="ARBA" id="ARBA00022679"/>
    </source>
</evidence>
<dbReference type="SUPFAM" id="SSF52540">
    <property type="entry name" value="P-loop containing nucleoside triphosphate hydrolases"/>
    <property type="match status" value="1"/>
</dbReference>
<organism evidence="9 10">
    <name type="scientific">Clavispora lusitaniae</name>
    <name type="common">Candida lusitaniae</name>
    <dbReference type="NCBI Taxonomy" id="36911"/>
    <lineage>
        <taxon>Eukaryota</taxon>
        <taxon>Fungi</taxon>
        <taxon>Dikarya</taxon>
        <taxon>Ascomycota</taxon>
        <taxon>Saccharomycotina</taxon>
        <taxon>Pichiomycetes</taxon>
        <taxon>Metschnikowiaceae</taxon>
        <taxon>Clavispora</taxon>
    </lineage>
</organism>
<comment type="catalytic activity">
    <reaction evidence="7">
        <text>a ribonucleoside 5'-triphosphate + AMP = a ribonucleoside 5'-diphosphate + ADP</text>
        <dbReference type="Rhea" id="RHEA:13749"/>
        <dbReference type="ChEBI" id="CHEBI:57930"/>
        <dbReference type="ChEBI" id="CHEBI:61557"/>
        <dbReference type="ChEBI" id="CHEBI:456215"/>
        <dbReference type="ChEBI" id="CHEBI:456216"/>
        <dbReference type="EC" id="2.7.4.10"/>
    </reaction>
</comment>
<gene>
    <name evidence="7" type="primary">ADK2</name>
    <name evidence="9" type="ORF">A9F13_03g01584</name>
</gene>